<dbReference type="GO" id="GO:0005886">
    <property type="term" value="C:plasma membrane"/>
    <property type="evidence" value="ECO:0007669"/>
    <property type="project" value="UniProtKB-SubCell"/>
</dbReference>
<keyword evidence="3" id="KW-0813">Transport</keyword>
<dbReference type="PANTHER" id="PTHR30047:SF7">
    <property type="entry name" value="HIGH-AFFINITY CHOLINE TRANSPORT PROTEIN"/>
    <property type="match status" value="1"/>
</dbReference>
<feature type="transmembrane region" description="Helical" evidence="8">
    <location>
        <begin position="413"/>
        <end position="431"/>
    </location>
</feature>
<feature type="transmembrane region" description="Helical" evidence="8">
    <location>
        <begin position="443"/>
        <end position="466"/>
    </location>
</feature>
<evidence type="ECO:0000256" key="2">
    <source>
        <dbReference type="ARBA" id="ARBA00005658"/>
    </source>
</evidence>
<evidence type="ECO:0000313" key="12">
    <source>
        <dbReference type="Proteomes" id="UP000809440"/>
    </source>
</evidence>
<dbReference type="Pfam" id="PF02028">
    <property type="entry name" value="BCCT"/>
    <property type="match status" value="2"/>
</dbReference>
<feature type="transmembrane region" description="Helical" evidence="8">
    <location>
        <begin position="64"/>
        <end position="85"/>
    </location>
</feature>
<keyword evidence="4" id="KW-1003">Cell membrane</keyword>
<evidence type="ECO:0000313" key="11">
    <source>
        <dbReference type="Proteomes" id="UP000755667"/>
    </source>
</evidence>
<feature type="transmembrane region" description="Helical" evidence="8">
    <location>
        <begin position="23"/>
        <end position="44"/>
    </location>
</feature>
<evidence type="ECO:0000256" key="7">
    <source>
        <dbReference type="ARBA" id="ARBA00023136"/>
    </source>
</evidence>
<dbReference type="Proteomes" id="UP000755667">
    <property type="component" value="Unassembled WGS sequence"/>
</dbReference>
<dbReference type="OrthoDB" id="9775735at2"/>
<dbReference type="EMBL" id="JAFBXF010000002">
    <property type="protein sequence ID" value="MBM2415813.1"/>
    <property type="molecule type" value="Genomic_DNA"/>
</dbReference>
<accession>A0A9Q2RY61</accession>
<evidence type="ECO:0000256" key="1">
    <source>
        <dbReference type="ARBA" id="ARBA00004651"/>
    </source>
</evidence>
<dbReference type="Proteomes" id="UP000809440">
    <property type="component" value="Unassembled WGS sequence"/>
</dbReference>
<feature type="transmembrane region" description="Helical" evidence="8">
    <location>
        <begin position="543"/>
        <end position="563"/>
    </location>
</feature>
<dbReference type="InterPro" id="IPR000060">
    <property type="entry name" value="BCCT_transptr"/>
</dbReference>
<feature type="transmembrane region" description="Helical" evidence="8">
    <location>
        <begin position="293"/>
        <end position="313"/>
    </location>
</feature>
<evidence type="ECO:0000313" key="9">
    <source>
        <dbReference type="EMBL" id="MBM2411146.1"/>
    </source>
</evidence>
<comment type="subcellular location">
    <subcellularLocation>
        <location evidence="1">Cell membrane</location>
        <topology evidence="1">Multi-pass membrane protein</topology>
    </subcellularLocation>
</comment>
<dbReference type="EMBL" id="JAFBXE010000002">
    <property type="protein sequence ID" value="MBM2411146.1"/>
    <property type="molecule type" value="Genomic_DNA"/>
</dbReference>
<comment type="caution">
    <text evidence="9">The sequence shown here is derived from an EMBL/GenBank/DDBJ whole genome shotgun (WGS) entry which is preliminary data.</text>
</comment>
<comment type="similarity">
    <text evidence="2">Belongs to the BCCT transporter (TC 2.A.15) family.</text>
</comment>
<gene>
    <name evidence="9" type="ORF">JQX41_02435</name>
    <name evidence="10" type="ORF">JQX48_02435</name>
</gene>
<dbReference type="RefSeq" id="WP_085632768.1">
    <property type="nucleotide sequence ID" value="NZ_JAFBWU010000002.1"/>
</dbReference>
<dbReference type="AlphaFoldDB" id="A0A9Q2RY61"/>
<sequence>MALKPPLMELPIKTADDGFYKGFAKLVTITGKLLVGALILWAVAFPEQSGAVLSGINSVILATFNYWYIVVMAFFVAVCLILAVLPASGRLKLGHHEDKPEFSNFSWFSMMFGAGIGIGMLTFATAEPLYHWGSNPSTIQGLTAGSSAENVREAYVWSFTHWGLAAWAAYAIVGLSLAYFSYRRDLPLTIRSALVPIFGRSLSGTTGHVVDVVAVVATVLGVSQTLGFGVEQFVSGLSRIGFGDWLYTATEDGGQKMSTMAIVTALVVIMGASTLSALSGVGKGIKWLSNINMGLSFFILAFFLVFGSTFFGLQALVLGIWDYIISIPGNILTVWSPVPMDAFMASVPAAAQALSPEDLATVYGSATSPWGSLQSFTEGLPAAAASLSEADIAATYAAATDSRLSGWQGAWSIFYWAWWIAFAPFVGVFLARISKGRTVREYVLGAIVIPAFMCFVWFAIVGGTAIDLELNGGADGAIVGAGQSDQLFAMLAFMLSENLAWIMSVIVVILLLTYLVTSADSAVLIINTINAAGDEGPKARPHILFWGAALALVVGGLIVAGGLSAIQTAMVIGALPFSVVMVLMGISVLKAIWRDSRREKAGVPATSAHLAASRASIPTDQVVAEP</sequence>
<dbReference type="PANTHER" id="PTHR30047">
    <property type="entry name" value="HIGH-AFFINITY CHOLINE TRANSPORT PROTEIN-RELATED"/>
    <property type="match status" value="1"/>
</dbReference>
<feature type="transmembrane region" description="Helical" evidence="8">
    <location>
        <begin position="569"/>
        <end position="593"/>
    </location>
</feature>
<feature type="transmembrane region" description="Helical" evidence="8">
    <location>
        <begin position="499"/>
        <end position="517"/>
    </location>
</feature>
<reference evidence="9 12" key="1">
    <citation type="submission" date="2021-01" db="EMBL/GenBank/DDBJ databases">
        <title>Diatom-associated Roseobacters Show Island Model of Population Structure.</title>
        <authorList>
            <person name="Qu L."/>
            <person name="Feng X."/>
            <person name="Chen Y."/>
            <person name="Li L."/>
            <person name="Wang X."/>
            <person name="Hu Z."/>
            <person name="Wang H."/>
            <person name="Luo H."/>
        </authorList>
    </citation>
    <scope>NUCLEOTIDE SEQUENCE</scope>
    <source>
        <strain evidence="10 12">CC28-63</strain>
        <strain evidence="9">CC28-69</strain>
    </source>
</reference>
<feature type="transmembrane region" description="Helical" evidence="8">
    <location>
        <begin position="105"/>
        <end position="126"/>
    </location>
</feature>
<proteinExistence type="inferred from homology"/>
<name>A0A9Q2RY61_9RHOB</name>
<feature type="transmembrane region" description="Helical" evidence="8">
    <location>
        <begin position="260"/>
        <end position="281"/>
    </location>
</feature>
<evidence type="ECO:0000256" key="4">
    <source>
        <dbReference type="ARBA" id="ARBA00022475"/>
    </source>
</evidence>
<evidence type="ECO:0000256" key="6">
    <source>
        <dbReference type="ARBA" id="ARBA00022989"/>
    </source>
</evidence>
<keyword evidence="12" id="KW-1185">Reference proteome</keyword>
<keyword evidence="7 8" id="KW-0472">Membrane</keyword>
<evidence type="ECO:0000256" key="3">
    <source>
        <dbReference type="ARBA" id="ARBA00022448"/>
    </source>
</evidence>
<keyword evidence="6 8" id="KW-1133">Transmembrane helix</keyword>
<keyword evidence="5 8" id="KW-0812">Transmembrane</keyword>
<feature type="transmembrane region" description="Helical" evidence="8">
    <location>
        <begin position="162"/>
        <end position="182"/>
    </location>
</feature>
<dbReference type="GO" id="GO:0022857">
    <property type="term" value="F:transmembrane transporter activity"/>
    <property type="evidence" value="ECO:0007669"/>
    <property type="project" value="InterPro"/>
</dbReference>
<evidence type="ECO:0000256" key="5">
    <source>
        <dbReference type="ARBA" id="ARBA00022692"/>
    </source>
</evidence>
<protein>
    <submittedName>
        <fullName evidence="9">BCCT family transporter</fullName>
    </submittedName>
</protein>
<dbReference type="GeneID" id="62642848"/>
<evidence type="ECO:0000256" key="8">
    <source>
        <dbReference type="SAM" id="Phobius"/>
    </source>
</evidence>
<evidence type="ECO:0000313" key="10">
    <source>
        <dbReference type="EMBL" id="MBM2415813.1"/>
    </source>
</evidence>
<organism evidence="9 11">
    <name type="scientific">Marivita cryptomonadis</name>
    <dbReference type="NCBI Taxonomy" id="505252"/>
    <lineage>
        <taxon>Bacteria</taxon>
        <taxon>Pseudomonadati</taxon>
        <taxon>Pseudomonadota</taxon>
        <taxon>Alphaproteobacteria</taxon>
        <taxon>Rhodobacterales</taxon>
        <taxon>Roseobacteraceae</taxon>
        <taxon>Marivita</taxon>
    </lineage>
</organism>